<protein>
    <submittedName>
        <fullName evidence="2">CHAT domain-containing protein</fullName>
    </submittedName>
</protein>
<evidence type="ECO:0000313" key="3">
    <source>
        <dbReference type="Proteomes" id="UP000249341"/>
    </source>
</evidence>
<evidence type="ECO:0000259" key="1">
    <source>
        <dbReference type="Pfam" id="PF12770"/>
    </source>
</evidence>
<dbReference type="Pfam" id="PF12770">
    <property type="entry name" value="CHAT"/>
    <property type="match status" value="1"/>
</dbReference>
<evidence type="ECO:0000313" key="2">
    <source>
        <dbReference type="EMBL" id="RAK38467.1"/>
    </source>
</evidence>
<name>A0A327ZLU2_9ACTN</name>
<sequence>MRFLRRTPRTPLDAARDAYATAFRFSDVDLIEVADRWCAEAVRAGDAGQAADAYWHRIVVAPPESARRVPLEHRVVPLIGQRTVAQAGYRQLLAERLEEAVRVLEFGRGVLLRRTVGAVPAGQRDALRKRGQSVLLAAYQQAVDELAVLIRAQYGAPRPAAASTVMIGQNRYAIRGDDPLVAAQTRVDRLEERIAQELGIQDGPPAYSDIVRPGESIPLVYVAAAAEGYALIARDGRPPECVDLPLLTESAAESHARNLGARRIGGDLHKPVRQAVAWLTMALDPLRSRLTADPALTLVPVGWLALLPLHAAVSQHVRYAVSAHAMSPATHPVRPSDTVLLASAEHPWQAAGEPELPRFRLVAAQARMLSDLYGARLRHMPDVPAENALAEMGSTEICHFMCHGVADPAHGLNSRLQLADRPLSLAEIFAREPLRQRLVILGACESSVSDHKLLDETVSFPGALVQAGAGGVVAALWRVSEPAAALVLLRFHQGLASGRAPMEALTQAQQWLRAVTAGELKREYAVLWRDRFVPGDSVPFAEPVHWAAFTYHGV</sequence>
<dbReference type="Proteomes" id="UP000249341">
    <property type="component" value="Unassembled WGS sequence"/>
</dbReference>
<dbReference type="AlphaFoldDB" id="A0A327ZLU2"/>
<accession>A0A327ZLU2</accession>
<dbReference type="EMBL" id="QLMJ01000005">
    <property type="protein sequence ID" value="RAK38467.1"/>
    <property type="molecule type" value="Genomic_DNA"/>
</dbReference>
<gene>
    <name evidence="2" type="ORF">B0I29_105415</name>
</gene>
<comment type="caution">
    <text evidence="2">The sequence shown here is derived from an EMBL/GenBank/DDBJ whole genome shotgun (WGS) entry which is preliminary data.</text>
</comment>
<keyword evidence="3" id="KW-1185">Reference proteome</keyword>
<organism evidence="2 3">
    <name type="scientific">Actinoplanes lutulentus</name>
    <dbReference type="NCBI Taxonomy" id="1287878"/>
    <lineage>
        <taxon>Bacteria</taxon>
        <taxon>Bacillati</taxon>
        <taxon>Actinomycetota</taxon>
        <taxon>Actinomycetes</taxon>
        <taxon>Micromonosporales</taxon>
        <taxon>Micromonosporaceae</taxon>
        <taxon>Actinoplanes</taxon>
    </lineage>
</organism>
<reference evidence="2 3" key="1">
    <citation type="submission" date="2018-06" db="EMBL/GenBank/DDBJ databases">
        <title>Genomic Encyclopedia of Type Strains, Phase III (KMG-III): the genomes of soil and plant-associated and newly described type strains.</title>
        <authorList>
            <person name="Whitman W."/>
        </authorList>
    </citation>
    <scope>NUCLEOTIDE SEQUENCE [LARGE SCALE GENOMIC DNA]</scope>
    <source>
        <strain evidence="2 3">CGMCC 4.7090</strain>
    </source>
</reference>
<proteinExistence type="predicted"/>
<feature type="domain" description="CHAT" evidence="1">
    <location>
        <begin position="280"/>
        <end position="553"/>
    </location>
</feature>
<dbReference type="InterPro" id="IPR024983">
    <property type="entry name" value="CHAT_dom"/>
</dbReference>